<dbReference type="Proteomes" id="UP001152797">
    <property type="component" value="Unassembled WGS sequence"/>
</dbReference>
<feature type="region of interest" description="Disordered" evidence="1">
    <location>
        <begin position="22"/>
        <end position="68"/>
    </location>
</feature>
<evidence type="ECO:0000313" key="3">
    <source>
        <dbReference type="EMBL" id="CAL1173681.1"/>
    </source>
</evidence>
<protein>
    <submittedName>
        <fullName evidence="2">Uncharacterized protein</fullName>
    </submittedName>
</protein>
<name>A0A9P1GT49_9DINO</name>
<reference evidence="3" key="2">
    <citation type="submission" date="2024-04" db="EMBL/GenBank/DDBJ databases">
        <authorList>
            <person name="Chen Y."/>
            <person name="Shah S."/>
            <person name="Dougan E. K."/>
            <person name="Thang M."/>
            <person name="Chan C."/>
        </authorList>
    </citation>
    <scope>NUCLEOTIDE SEQUENCE [LARGE SCALE GENOMIC DNA]</scope>
</reference>
<dbReference type="EMBL" id="CAMXCT010006800">
    <property type="protein sequence ID" value="CAI4020306.1"/>
    <property type="molecule type" value="Genomic_DNA"/>
</dbReference>
<dbReference type="EMBL" id="CAMXCT020006800">
    <property type="protein sequence ID" value="CAL1173681.1"/>
    <property type="molecule type" value="Genomic_DNA"/>
</dbReference>
<evidence type="ECO:0000256" key="1">
    <source>
        <dbReference type="SAM" id="MobiDB-lite"/>
    </source>
</evidence>
<reference evidence="2" key="1">
    <citation type="submission" date="2022-10" db="EMBL/GenBank/DDBJ databases">
        <authorList>
            <person name="Chen Y."/>
            <person name="Dougan E. K."/>
            <person name="Chan C."/>
            <person name="Rhodes N."/>
            <person name="Thang M."/>
        </authorList>
    </citation>
    <scope>NUCLEOTIDE SEQUENCE</scope>
</reference>
<keyword evidence="4" id="KW-1185">Reference proteome</keyword>
<evidence type="ECO:0000313" key="2">
    <source>
        <dbReference type="EMBL" id="CAI4020306.1"/>
    </source>
</evidence>
<proteinExistence type="predicted"/>
<sequence length="202" mass="22349">MEDIIQDKRHFKQTKIGWVKPSLAQLKETKGKGEDPGAAGKEGKDAKNDELPIPKHRSPEKEVKSAPAKAKKDWRIEVRKRLTGKLRGYGTHALVESLSLHLRVAAGYSCHDRPISLKLLREALARSHQPTLVKKTINKRTGEAQVTGQKGGLAKSANYPLQFGLAVAGLEIEVADSDPNEFDHGAIDDLIKGRKHAAWRFL</sequence>
<dbReference type="EMBL" id="CAMXCT030006800">
    <property type="protein sequence ID" value="CAL4807618.1"/>
    <property type="molecule type" value="Genomic_DNA"/>
</dbReference>
<accession>A0A9P1GT49</accession>
<feature type="compositionally biased region" description="Basic and acidic residues" evidence="1">
    <location>
        <begin position="27"/>
        <end position="68"/>
    </location>
</feature>
<comment type="caution">
    <text evidence="2">The sequence shown here is derived from an EMBL/GenBank/DDBJ whole genome shotgun (WGS) entry which is preliminary data.</text>
</comment>
<organism evidence="2">
    <name type="scientific">Cladocopium goreaui</name>
    <dbReference type="NCBI Taxonomy" id="2562237"/>
    <lineage>
        <taxon>Eukaryota</taxon>
        <taxon>Sar</taxon>
        <taxon>Alveolata</taxon>
        <taxon>Dinophyceae</taxon>
        <taxon>Suessiales</taxon>
        <taxon>Symbiodiniaceae</taxon>
        <taxon>Cladocopium</taxon>
    </lineage>
</organism>
<evidence type="ECO:0000313" key="4">
    <source>
        <dbReference type="Proteomes" id="UP001152797"/>
    </source>
</evidence>
<gene>
    <name evidence="2" type="ORF">C1SCF055_LOCUS44732</name>
</gene>
<dbReference type="AlphaFoldDB" id="A0A9P1GT49"/>